<dbReference type="InterPro" id="IPR004045">
    <property type="entry name" value="Glutathione_S-Trfase_N"/>
</dbReference>
<dbReference type="KEGG" id="hbh:E4T21_10445"/>
<dbReference type="InterPro" id="IPR036249">
    <property type="entry name" value="Thioredoxin-like_sf"/>
</dbReference>
<dbReference type="CDD" id="cd00570">
    <property type="entry name" value="GST_N_family"/>
    <property type="match status" value="1"/>
</dbReference>
<reference evidence="2" key="1">
    <citation type="submission" date="2021-02" db="EMBL/GenBank/DDBJ databases">
        <title>Strain Y2R2, a novel species of the genus Halomonas.</title>
        <authorList>
            <person name="Huang H."/>
        </authorList>
    </citation>
    <scope>NUCLEOTIDE SEQUENCE</scope>
    <source>
        <strain evidence="2">Y2R2</strain>
    </source>
</reference>
<dbReference type="Proteomes" id="UP000324285">
    <property type="component" value="Chromosome"/>
</dbReference>
<dbReference type="PANTHER" id="PTHR43968">
    <property type="match status" value="1"/>
</dbReference>
<gene>
    <name evidence="2" type="ORF">E4T21_10445</name>
</gene>
<dbReference type="GO" id="GO:0016740">
    <property type="term" value="F:transferase activity"/>
    <property type="evidence" value="ECO:0007669"/>
    <property type="project" value="UniProtKB-KW"/>
</dbReference>
<keyword evidence="3" id="KW-1185">Reference proteome</keyword>
<proteinExistence type="predicted"/>
<dbReference type="InterPro" id="IPR050983">
    <property type="entry name" value="GST_Omega/HSP26"/>
</dbReference>
<dbReference type="SUPFAM" id="SSF52833">
    <property type="entry name" value="Thioredoxin-like"/>
    <property type="match status" value="1"/>
</dbReference>
<dbReference type="RefSeq" id="WP_187775153.1">
    <property type="nucleotide sequence ID" value="NZ_CP038437.2"/>
</dbReference>
<accession>A0A856QPX7</accession>
<dbReference type="EMBL" id="CP038437">
    <property type="protein sequence ID" value="QEM81926.2"/>
    <property type="molecule type" value="Genomic_DNA"/>
</dbReference>
<dbReference type="PROSITE" id="PS50404">
    <property type="entry name" value="GST_NTER"/>
    <property type="match status" value="1"/>
</dbReference>
<dbReference type="PROSITE" id="PS51354">
    <property type="entry name" value="GLUTAREDOXIN_2"/>
    <property type="match status" value="1"/>
</dbReference>
<organism evidence="2 3">
    <name type="scientific">Halomonas binhaiensis</name>
    <dbReference type="NCBI Taxonomy" id="2562282"/>
    <lineage>
        <taxon>Bacteria</taxon>
        <taxon>Pseudomonadati</taxon>
        <taxon>Pseudomonadota</taxon>
        <taxon>Gammaproteobacteria</taxon>
        <taxon>Oceanospirillales</taxon>
        <taxon>Halomonadaceae</taxon>
        <taxon>Halomonas</taxon>
    </lineage>
</organism>
<dbReference type="AlphaFoldDB" id="A0A856QPX7"/>
<protein>
    <submittedName>
        <fullName evidence="2">Glutathione S-transferase N-terminal domain-containing protein</fullName>
    </submittedName>
</protein>
<evidence type="ECO:0000259" key="1">
    <source>
        <dbReference type="PROSITE" id="PS50404"/>
    </source>
</evidence>
<dbReference type="Pfam" id="PF13417">
    <property type="entry name" value="GST_N_3"/>
    <property type="match status" value="1"/>
</dbReference>
<dbReference type="Gene3D" id="3.40.30.10">
    <property type="entry name" value="Glutaredoxin"/>
    <property type="match status" value="1"/>
</dbReference>
<feature type="domain" description="GST N-terminal" evidence="1">
    <location>
        <begin position="18"/>
        <end position="101"/>
    </location>
</feature>
<evidence type="ECO:0000313" key="3">
    <source>
        <dbReference type="Proteomes" id="UP000324285"/>
    </source>
</evidence>
<dbReference type="GO" id="GO:0005737">
    <property type="term" value="C:cytoplasm"/>
    <property type="evidence" value="ECO:0007669"/>
    <property type="project" value="TreeGrafter"/>
</dbReference>
<name>A0A856QPX7_9GAMM</name>
<evidence type="ECO:0000313" key="2">
    <source>
        <dbReference type="EMBL" id="QEM81926.2"/>
    </source>
</evidence>
<sequence>MSVHRTPEQQKVVDQALQKFALYHFQGCPYCVRVRRAMARLNIDVPLKDIRLDRQAYDELVEGGGRKTVPCLRIEEDGHSTWLYESRDIIQYLDRQFGPNDGMHR</sequence>
<dbReference type="PANTHER" id="PTHR43968:SF6">
    <property type="entry name" value="GLUTATHIONE S-TRANSFERASE OMEGA"/>
    <property type="match status" value="1"/>
</dbReference>